<dbReference type="KEGG" id="lez:GLE_4566"/>
<dbReference type="Gene3D" id="3.40.50.720">
    <property type="entry name" value="NAD(P)-binding Rossmann-like Domain"/>
    <property type="match status" value="1"/>
</dbReference>
<dbReference type="InterPro" id="IPR003777">
    <property type="entry name" value="XdhC_CoxI"/>
</dbReference>
<gene>
    <name evidence="3" type="ORF">GLE_4566</name>
</gene>
<dbReference type="EMBL" id="CP013140">
    <property type="protein sequence ID" value="ALN59907.1"/>
    <property type="molecule type" value="Genomic_DNA"/>
</dbReference>
<dbReference type="InterPro" id="IPR052698">
    <property type="entry name" value="MoCofactor_Util/Proc"/>
</dbReference>
<accession>A0A0S2DNA7</accession>
<proteinExistence type="predicted"/>
<evidence type="ECO:0000313" key="3">
    <source>
        <dbReference type="EMBL" id="ALN59907.1"/>
    </source>
</evidence>
<dbReference type="Pfam" id="PF13478">
    <property type="entry name" value="XdhC_C"/>
    <property type="match status" value="1"/>
</dbReference>
<dbReference type="AlphaFoldDB" id="A0A0S2DNA7"/>
<reference evidence="3 4" key="1">
    <citation type="submission" date="2015-11" db="EMBL/GenBank/DDBJ databases">
        <title>Genome sequences of Lysobacter enzymogenes strain C3 and Lysobacter antibioticus ATCC 29479.</title>
        <authorList>
            <person name="Kobayashi D.Y."/>
        </authorList>
    </citation>
    <scope>NUCLEOTIDE SEQUENCE [LARGE SCALE GENOMIC DNA]</scope>
    <source>
        <strain evidence="3 4">C3</strain>
    </source>
</reference>
<dbReference type="PATRIC" id="fig|69.6.peg.4502"/>
<dbReference type="STRING" id="69.GLE_4566"/>
<evidence type="ECO:0000259" key="1">
    <source>
        <dbReference type="Pfam" id="PF02625"/>
    </source>
</evidence>
<dbReference type="OrthoDB" id="9815497at2"/>
<sequence length="341" mass="35696">MADSPEPGSSPRSAPGGARAVLEASAAATARGDPATLALVLETEGSTYVRAGAMALFGAREGQVGWLSGGCVEPEIEQRAAEAAAAQGIDWIDIDTRSDEDLFAGSAQGCRGRLRLALLPLAGLRDWPALVDEWRRGHGDLRLDLQAGGALTAAVGDERQRWTLPAASLPWPSAPGSAEPGRWRLEIAAPPSVLVLGAGPETPTLLPLLRTLGWMTTLVERRPRWAALAALADHALARSPAQALATARAHDAALVMHHHFELDREALEHLGGDGGQGIGFVGLLGPQRRRDDLFRVLPAAARDALAARLHSPIGLALGGEGPEAIALSVAAQLQRHRHGAD</sequence>
<feature type="domain" description="XdhC- CoxI" evidence="1">
    <location>
        <begin position="29"/>
        <end position="87"/>
    </location>
</feature>
<evidence type="ECO:0000313" key="4">
    <source>
        <dbReference type="Proteomes" id="UP000061569"/>
    </source>
</evidence>
<dbReference type="InterPro" id="IPR027051">
    <property type="entry name" value="XdhC_Rossmann_dom"/>
</dbReference>
<dbReference type="PANTHER" id="PTHR30388:SF4">
    <property type="entry name" value="MOLYBDENUM COFACTOR INSERTION CHAPERONE PAOD"/>
    <property type="match status" value="1"/>
</dbReference>
<dbReference type="Proteomes" id="UP000061569">
    <property type="component" value="Chromosome"/>
</dbReference>
<organism evidence="3 4">
    <name type="scientific">Lysobacter enzymogenes</name>
    <dbReference type="NCBI Taxonomy" id="69"/>
    <lineage>
        <taxon>Bacteria</taxon>
        <taxon>Pseudomonadati</taxon>
        <taxon>Pseudomonadota</taxon>
        <taxon>Gammaproteobacteria</taxon>
        <taxon>Lysobacterales</taxon>
        <taxon>Lysobacteraceae</taxon>
        <taxon>Lysobacter</taxon>
    </lineage>
</organism>
<protein>
    <submittedName>
        <fullName evidence="3">Xanthine dehydrogenase accessory factor</fullName>
    </submittedName>
</protein>
<dbReference type="PANTHER" id="PTHR30388">
    <property type="entry name" value="ALDEHYDE OXIDOREDUCTASE MOLYBDENUM COFACTOR ASSEMBLY PROTEIN"/>
    <property type="match status" value="1"/>
</dbReference>
<name>A0A0S2DNA7_LYSEN</name>
<dbReference type="Pfam" id="PF02625">
    <property type="entry name" value="XdhC_CoxI"/>
    <property type="match status" value="1"/>
</dbReference>
<feature type="domain" description="XdhC Rossmann" evidence="2">
    <location>
        <begin position="193"/>
        <end position="333"/>
    </location>
</feature>
<evidence type="ECO:0000259" key="2">
    <source>
        <dbReference type="Pfam" id="PF13478"/>
    </source>
</evidence>